<dbReference type="EMBL" id="FOXU01000001">
    <property type="protein sequence ID" value="SFQ16948.1"/>
    <property type="molecule type" value="Genomic_DNA"/>
</dbReference>
<keyword evidence="6 14" id="KW-0548">Nucleotidyltransferase</keyword>
<dbReference type="PANTHER" id="PTHR22749:SF6">
    <property type="entry name" value="RIBOFLAVIN KINASE"/>
    <property type="match status" value="1"/>
</dbReference>
<keyword evidence="4 14" id="KW-0288">FMN</keyword>
<proteinExistence type="inferred from homology"/>
<dbReference type="InterPro" id="IPR002606">
    <property type="entry name" value="Riboflavin_kinase_bac"/>
</dbReference>
<evidence type="ECO:0000256" key="2">
    <source>
        <dbReference type="ARBA" id="ARBA00005201"/>
    </source>
</evidence>
<dbReference type="OrthoDB" id="9803667at2"/>
<dbReference type="Pfam" id="PF06574">
    <property type="entry name" value="FAD_syn"/>
    <property type="match status" value="1"/>
</dbReference>
<evidence type="ECO:0000256" key="6">
    <source>
        <dbReference type="ARBA" id="ARBA00022695"/>
    </source>
</evidence>
<dbReference type="InterPro" id="IPR023468">
    <property type="entry name" value="Riboflavin_kinase"/>
</dbReference>
<evidence type="ECO:0000256" key="5">
    <source>
        <dbReference type="ARBA" id="ARBA00022679"/>
    </source>
</evidence>
<evidence type="ECO:0000256" key="13">
    <source>
        <dbReference type="ARBA" id="ARBA00049494"/>
    </source>
</evidence>
<feature type="domain" description="Riboflavin kinase" evidence="15">
    <location>
        <begin position="186"/>
        <end position="313"/>
    </location>
</feature>
<keyword evidence="3 14" id="KW-0285">Flavoprotein</keyword>
<dbReference type="EC" id="2.7.7.2" evidence="14"/>
<evidence type="ECO:0000256" key="7">
    <source>
        <dbReference type="ARBA" id="ARBA00022741"/>
    </source>
</evidence>
<reference evidence="17" key="1">
    <citation type="submission" date="2016-10" db="EMBL/GenBank/DDBJ databases">
        <authorList>
            <person name="Varghese N."/>
            <person name="Submissions S."/>
        </authorList>
    </citation>
    <scope>NUCLEOTIDE SEQUENCE [LARGE SCALE GENOMIC DNA]</scope>
    <source>
        <strain evidence="17">DSM 11706</strain>
    </source>
</reference>
<dbReference type="NCBIfam" id="NF004162">
    <property type="entry name" value="PRK05627.1-5"/>
    <property type="match status" value="1"/>
</dbReference>
<dbReference type="Proteomes" id="UP000198734">
    <property type="component" value="Unassembled WGS sequence"/>
</dbReference>
<name>A0A1I5WB27_9BACI</name>
<dbReference type="InterPro" id="IPR014729">
    <property type="entry name" value="Rossmann-like_a/b/a_fold"/>
</dbReference>
<comment type="pathway">
    <text evidence="1 14">Cofactor biosynthesis; FAD biosynthesis; FAD from FMN: step 1/1.</text>
</comment>
<keyword evidence="10 14" id="KW-0067">ATP-binding</keyword>
<dbReference type="InterPro" id="IPR023465">
    <property type="entry name" value="Riboflavin_kinase_dom_sf"/>
</dbReference>
<dbReference type="PIRSF" id="PIRSF004491">
    <property type="entry name" value="FAD_Synth"/>
    <property type="match status" value="1"/>
</dbReference>
<dbReference type="GO" id="GO:0005524">
    <property type="term" value="F:ATP binding"/>
    <property type="evidence" value="ECO:0007669"/>
    <property type="project" value="UniProtKB-UniRule"/>
</dbReference>
<evidence type="ECO:0000256" key="12">
    <source>
        <dbReference type="ARBA" id="ARBA00047880"/>
    </source>
</evidence>
<evidence type="ECO:0000256" key="11">
    <source>
        <dbReference type="ARBA" id="ARBA00023268"/>
    </source>
</evidence>
<dbReference type="SUPFAM" id="SSF82114">
    <property type="entry name" value="Riboflavin kinase-like"/>
    <property type="match status" value="1"/>
</dbReference>
<comment type="catalytic activity">
    <reaction evidence="13 14">
        <text>FMN + ATP + H(+) = FAD + diphosphate</text>
        <dbReference type="Rhea" id="RHEA:17237"/>
        <dbReference type="ChEBI" id="CHEBI:15378"/>
        <dbReference type="ChEBI" id="CHEBI:30616"/>
        <dbReference type="ChEBI" id="CHEBI:33019"/>
        <dbReference type="ChEBI" id="CHEBI:57692"/>
        <dbReference type="ChEBI" id="CHEBI:58210"/>
        <dbReference type="EC" id="2.7.7.2"/>
    </reaction>
</comment>
<dbReference type="UniPathway" id="UPA00277">
    <property type="reaction ID" value="UER00407"/>
</dbReference>
<evidence type="ECO:0000256" key="10">
    <source>
        <dbReference type="ARBA" id="ARBA00022840"/>
    </source>
</evidence>
<evidence type="ECO:0000256" key="4">
    <source>
        <dbReference type="ARBA" id="ARBA00022643"/>
    </source>
</evidence>
<dbReference type="RefSeq" id="WP_093535067.1">
    <property type="nucleotide sequence ID" value="NZ_FOXU01000001.1"/>
</dbReference>
<dbReference type="EC" id="2.7.1.26" evidence="14"/>
<evidence type="ECO:0000256" key="14">
    <source>
        <dbReference type="PIRNR" id="PIRNR004491"/>
    </source>
</evidence>
<evidence type="ECO:0000256" key="8">
    <source>
        <dbReference type="ARBA" id="ARBA00022777"/>
    </source>
</evidence>
<evidence type="ECO:0000256" key="1">
    <source>
        <dbReference type="ARBA" id="ARBA00004726"/>
    </source>
</evidence>
<dbReference type="Pfam" id="PF01687">
    <property type="entry name" value="Flavokinase"/>
    <property type="match status" value="1"/>
</dbReference>
<keyword evidence="17" id="KW-1185">Reference proteome</keyword>
<dbReference type="GO" id="GO:0009231">
    <property type="term" value="P:riboflavin biosynthetic process"/>
    <property type="evidence" value="ECO:0007669"/>
    <property type="project" value="InterPro"/>
</dbReference>
<comment type="catalytic activity">
    <reaction evidence="12 14">
        <text>riboflavin + ATP = FMN + ADP + H(+)</text>
        <dbReference type="Rhea" id="RHEA:14357"/>
        <dbReference type="ChEBI" id="CHEBI:15378"/>
        <dbReference type="ChEBI" id="CHEBI:30616"/>
        <dbReference type="ChEBI" id="CHEBI:57986"/>
        <dbReference type="ChEBI" id="CHEBI:58210"/>
        <dbReference type="ChEBI" id="CHEBI:456216"/>
        <dbReference type="EC" id="2.7.1.26"/>
    </reaction>
</comment>
<dbReference type="SUPFAM" id="SSF52374">
    <property type="entry name" value="Nucleotidylyl transferase"/>
    <property type="match status" value="1"/>
</dbReference>
<dbReference type="GO" id="GO:0006747">
    <property type="term" value="P:FAD biosynthetic process"/>
    <property type="evidence" value="ECO:0007669"/>
    <property type="project" value="UniProtKB-UniRule"/>
</dbReference>
<keyword evidence="11" id="KW-0511">Multifunctional enzyme</keyword>
<dbReference type="GO" id="GO:0009398">
    <property type="term" value="P:FMN biosynthetic process"/>
    <property type="evidence" value="ECO:0007669"/>
    <property type="project" value="UniProtKB-UniRule"/>
</dbReference>
<evidence type="ECO:0000256" key="3">
    <source>
        <dbReference type="ARBA" id="ARBA00022630"/>
    </source>
</evidence>
<dbReference type="InterPro" id="IPR015864">
    <property type="entry name" value="FAD_synthase"/>
</dbReference>
<evidence type="ECO:0000313" key="17">
    <source>
        <dbReference type="Proteomes" id="UP000198734"/>
    </source>
</evidence>
<comment type="pathway">
    <text evidence="2 14">Cofactor biosynthesis; FMN biosynthesis; FMN from riboflavin (ATP route): step 1/1.</text>
</comment>
<dbReference type="GO" id="GO:0008531">
    <property type="term" value="F:riboflavin kinase activity"/>
    <property type="evidence" value="ECO:0007669"/>
    <property type="project" value="UniProtKB-UniRule"/>
</dbReference>
<dbReference type="Gene3D" id="3.40.50.620">
    <property type="entry name" value="HUPs"/>
    <property type="match status" value="1"/>
</dbReference>
<dbReference type="CDD" id="cd02064">
    <property type="entry name" value="FAD_synthetase_N"/>
    <property type="match status" value="1"/>
</dbReference>
<keyword evidence="8 14" id="KW-0418">Kinase</keyword>
<evidence type="ECO:0000256" key="9">
    <source>
        <dbReference type="ARBA" id="ARBA00022827"/>
    </source>
</evidence>
<organism evidence="16 17">
    <name type="scientific">Psychrobacillus psychrotolerans</name>
    <dbReference type="NCBI Taxonomy" id="126156"/>
    <lineage>
        <taxon>Bacteria</taxon>
        <taxon>Bacillati</taxon>
        <taxon>Bacillota</taxon>
        <taxon>Bacilli</taxon>
        <taxon>Bacillales</taxon>
        <taxon>Bacillaceae</taxon>
        <taxon>Psychrobacillus</taxon>
    </lineage>
</organism>
<gene>
    <name evidence="16" type="ORF">SAMN05421670_1185</name>
</gene>
<keyword evidence="5 14" id="KW-0808">Transferase</keyword>
<evidence type="ECO:0000259" key="15">
    <source>
        <dbReference type="SMART" id="SM00904"/>
    </source>
</evidence>
<dbReference type="NCBIfam" id="NF004160">
    <property type="entry name" value="PRK05627.1-3"/>
    <property type="match status" value="1"/>
</dbReference>
<keyword evidence="9 14" id="KW-0274">FAD</keyword>
<dbReference type="SMART" id="SM00904">
    <property type="entry name" value="Flavokinase"/>
    <property type="match status" value="1"/>
</dbReference>
<dbReference type="InterPro" id="IPR015865">
    <property type="entry name" value="Riboflavin_kinase_bac/euk"/>
</dbReference>
<protein>
    <recommendedName>
        <fullName evidence="14">Riboflavin biosynthesis protein</fullName>
    </recommendedName>
    <domain>
        <recommendedName>
            <fullName evidence="14">Riboflavin kinase</fullName>
            <ecNumber evidence="14">2.7.1.26</ecNumber>
        </recommendedName>
        <alternativeName>
            <fullName evidence="14">Flavokinase</fullName>
        </alternativeName>
    </domain>
    <domain>
        <recommendedName>
            <fullName evidence="14">FMN adenylyltransferase</fullName>
            <ecNumber evidence="14">2.7.7.2</ecNumber>
        </recommendedName>
        <alternativeName>
            <fullName evidence="14">FAD pyrophosphorylase</fullName>
        </alternativeName>
        <alternativeName>
            <fullName evidence="14">FAD synthase</fullName>
        </alternativeName>
    </domain>
</protein>
<sequence>MDVYHLSYPNHLFKNDKNEAYSLAIGFFDGVHKGHQAVIQEALDKGKEKNIKTAVMTFDPHPSLVLGGRKEKVFYITPIQEKTDILQSLGVDAVFVVRFTSDFAKLTPEKFIEFFINGTNVKHVTAGFDFSFGAFGKGTMKDMEILSEGKYSVSVVEKKQLVDEKISSTRIRAELTAGNMEQVRELLGRPFKLTGVVIHGDKRGRTINFPTANVEPTEGQFTPATGVYAVKIRVQETWHEGVCNVGYKPTFNNPDEKRLSIEVHIIDFDQSIYGEEVTVHWYKRIRSEQKFNGIDELKEQIGKDKQVAIEFFKNENE</sequence>
<dbReference type="GO" id="GO:0003919">
    <property type="term" value="F:FMN adenylyltransferase activity"/>
    <property type="evidence" value="ECO:0007669"/>
    <property type="project" value="UniProtKB-UniRule"/>
</dbReference>
<comment type="similarity">
    <text evidence="14">Belongs to the ribF family.</text>
</comment>
<dbReference type="PANTHER" id="PTHR22749">
    <property type="entry name" value="RIBOFLAVIN KINASE/FMN ADENYLYLTRANSFERASE"/>
    <property type="match status" value="1"/>
</dbReference>
<keyword evidence="7 14" id="KW-0547">Nucleotide-binding</keyword>
<dbReference type="Gene3D" id="2.40.30.30">
    <property type="entry name" value="Riboflavin kinase-like"/>
    <property type="match status" value="1"/>
</dbReference>
<dbReference type="FunFam" id="2.40.30.30:FF:000004">
    <property type="entry name" value="Riboflavin biosynthesis protein"/>
    <property type="match status" value="1"/>
</dbReference>
<dbReference type="STRING" id="126156.SAMN05421670_1185"/>
<evidence type="ECO:0000313" key="16">
    <source>
        <dbReference type="EMBL" id="SFQ16948.1"/>
    </source>
</evidence>
<accession>A0A1I5WB27</accession>
<dbReference type="FunFam" id="3.40.50.620:FF:000021">
    <property type="entry name" value="Riboflavin biosynthesis protein"/>
    <property type="match status" value="1"/>
</dbReference>
<dbReference type="AlphaFoldDB" id="A0A1I5WB27"/>
<dbReference type="NCBIfam" id="TIGR00083">
    <property type="entry name" value="ribF"/>
    <property type="match status" value="1"/>
</dbReference>
<dbReference type="UniPathway" id="UPA00276">
    <property type="reaction ID" value="UER00406"/>
</dbReference>